<comment type="caution">
    <text evidence="6">The sequence shown here is derived from an EMBL/GenBank/DDBJ whole genome shotgun (WGS) entry which is preliminary data.</text>
</comment>
<reference evidence="6" key="1">
    <citation type="journal article" date="2019" name="bioRxiv">
        <title>The Genome of the Zebra Mussel, Dreissena polymorpha: A Resource for Invasive Species Research.</title>
        <authorList>
            <person name="McCartney M.A."/>
            <person name="Auch B."/>
            <person name="Kono T."/>
            <person name="Mallez S."/>
            <person name="Zhang Y."/>
            <person name="Obille A."/>
            <person name="Becker A."/>
            <person name="Abrahante J.E."/>
            <person name="Garbe J."/>
            <person name="Badalamenti J.P."/>
            <person name="Herman A."/>
            <person name="Mangelson H."/>
            <person name="Liachko I."/>
            <person name="Sullivan S."/>
            <person name="Sone E.D."/>
            <person name="Koren S."/>
            <person name="Silverstein K.A.T."/>
            <person name="Beckman K.B."/>
            <person name="Gohl D.M."/>
        </authorList>
    </citation>
    <scope>NUCLEOTIDE SEQUENCE</scope>
    <source>
        <strain evidence="6">Duluth1</strain>
        <tissue evidence="6">Whole animal</tissue>
    </source>
</reference>
<dbReference type="PROSITE" id="PS50092">
    <property type="entry name" value="TSP1"/>
    <property type="match status" value="2"/>
</dbReference>
<keyword evidence="5" id="KW-1015">Disulfide bond</keyword>
<name>A0A9D4IZ45_DREPO</name>
<dbReference type="SUPFAM" id="SSF82895">
    <property type="entry name" value="TSP-1 type 1 repeat"/>
    <property type="match status" value="2"/>
</dbReference>
<dbReference type="AlphaFoldDB" id="A0A9D4IZ45"/>
<dbReference type="Pfam" id="PF00090">
    <property type="entry name" value="TSP_1"/>
    <property type="match status" value="2"/>
</dbReference>
<evidence type="ECO:0000313" key="6">
    <source>
        <dbReference type="EMBL" id="KAH3790054.1"/>
    </source>
</evidence>
<evidence type="ECO:0000256" key="2">
    <source>
        <dbReference type="ARBA" id="ARBA00022525"/>
    </source>
</evidence>
<dbReference type="Proteomes" id="UP000828390">
    <property type="component" value="Unassembled WGS sequence"/>
</dbReference>
<dbReference type="InterPro" id="IPR000884">
    <property type="entry name" value="TSP1_rpt"/>
</dbReference>
<gene>
    <name evidence="6" type="ORF">DPMN_168249</name>
</gene>
<reference evidence="6" key="2">
    <citation type="submission" date="2020-11" db="EMBL/GenBank/DDBJ databases">
        <authorList>
            <person name="McCartney M.A."/>
            <person name="Auch B."/>
            <person name="Kono T."/>
            <person name="Mallez S."/>
            <person name="Becker A."/>
            <person name="Gohl D.M."/>
            <person name="Silverstein K.A.T."/>
            <person name="Koren S."/>
            <person name="Bechman K.B."/>
            <person name="Herman A."/>
            <person name="Abrahante J.E."/>
            <person name="Garbe J."/>
        </authorList>
    </citation>
    <scope>NUCLEOTIDE SEQUENCE</scope>
    <source>
        <strain evidence="6">Duluth1</strain>
        <tissue evidence="6">Whole animal</tissue>
    </source>
</reference>
<keyword evidence="3" id="KW-0732">Signal</keyword>
<evidence type="ECO:0000256" key="1">
    <source>
        <dbReference type="ARBA" id="ARBA00004613"/>
    </source>
</evidence>
<protein>
    <submittedName>
        <fullName evidence="6">Uncharacterized protein</fullName>
    </submittedName>
</protein>
<accession>A0A9D4IZ45</accession>
<evidence type="ECO:0000256" key="4">
    <source>
        <dbReference type="ARBA" id="ARBA00022737"/>
    </source>
</evidence>
<keyword evidence="4" id="KW-0677">Repeat</keyword>
<evidence type="ECO:0000313" key="7">
    <source>
        <dbReference type="Proteomes" id="UP000828390"/>
    </source>
</evidence>
<dbReference type="PRINTS" id="PR01705">
    <property type="entry name" value="TSP1REPEAT"/>
</dbReference>
<dbReference type="Gene3D" id="2.20.100.10">
    <property type="entry name" value="Thrombospondin type-1 (TSP1) repeat"/>
    <property type="match status" value="2"/>
</dbReference>
<dbReference type="PANTHER" id="PTHR22906">
    <property type="entry name" value="PROPERDIN"/>
    <property type="match status" value="1"/>
</dbReference>
<dbReference type="FunFam" id="2.20.100.10:FF:000007">
    <property type="entry name" value="Thrombospondin 1"/>
    <property type="match status" value="1"/>
</dbReference>
<keyword evidence="7" id="KW-1185">Reference proteome</keyword>
<sequence length="209" mass="22994">MIYYKFINTQTRNPDEDQECNNGSCPEFRVIISSGNRNDSDCRARIYTSNQLSMAVPTLPEFNDVMPANSDKTAPEGYGAGPMAPFRADVNGGWSEWQTWSACSRTCGEGSQYRLRKCNNPLPEGNGAPCVGLNAETRVCQLRFCAINGEFSDWTAWSACSALSSNDGTYKCSGISERTRACDAPPTQYDGELCEGSSREIKPCRLCNN</sequence>
<dbReference type="InterPro" id="IPR036383">
    <property type="entry name" value="TSP1_rpt_sf"/>
</dbReference>
<proteinExistence type="predicted"/>
<dbReference type="InterPro" id="IPR052065">
    <property type="entry name" value="Compl_asym_regulator"/>
</dbReference>
<comment type="subcellular location">
    <subcellularLocation>
        <location evidence="1">Secreted</location>
    </subcellularLocation>
</comment>
<evidence type="ECO:0000256" key="3">
    <source>
        <dbReference type="ARBA" id="ARBA00022729"/>
    </source>
</evidence>
<dbReference type="SMART" id="SM00209">
    <property type="entry name" value="TSP1"/>
    <property type="match status" value="2"/>
</dbReference>
<evidence type="ECO:0000256" key="5">
    <source>
        <dbReference type="ARBA" id="ARBA00023157"/>
    </source>
</evidence>
<organism evidence="6 7">
    <name type="scientific">Dreissena polymorpha</name>
    <name type="common">Zebra mussel</name>
    <name type="synonym">Mytilus polymorpha</name>
    <dbReference type="NCBI Taxonomy" id="45954"/>
    <lineage>
        <taxon>Eukaryota</taxon>
        <taxon>Metazoa</taxon>
        <taxon>Spiralia</taxon>
        <taxon>Lophotrochozoa</taxon>
        <taxon>Mollusca</taxon>
        <taxon>Bivalvia</taxon>
        <taxon>Autobranchia</taxon>
        <taxon>Heteroconchia</taxon>
        <taxon>Euheterodonta</taxon>
        <taxon>Imparidentia</taxon>
        <taxon>Neoheterodontei</taxon>
        <taxon>Myida</taxon>
        <taxon>Dreissenoidea</taxon>
        <taxon>Dreissenidae</taxon>
        <taxon>Dreissena</taxon>
    </lineage>
</organism>
<keyword evidence="2" id="KW-0964">Secreted</keyword>
<dbReference type="PANTHER" id="PTHR22906:SF43">
    <property type="entry name" value="PROPERDIN"/>
    <property type="match status" value="1"/>
</dbReference>
<dbReference type="EMBL" id="JAIWYP010000008">
    <property type="protein sequence ID" value="KAH3790054.1"/>
    <property type="molecule type" value="Genomic_DNA"/>
</dbReference>